<dbReference type="InterPro" id="IPR036244">
    <property type="entry name" value="TipA-like_antibiotic-bd"/>
</dbReference>
<dbReference type="InterPro" id="IPR047057">
    <property type="entry name" value="MerR_fam"/>
</dbReference>
<dbReference type="InterPro" id="IPR012925">
    <property type="entry name" value="TipAS_dom"/>
</dbReference>
<dbReference type="InterPro" id="IPR009061">
    <property type="entry name" value="DNA-bd_dom_put_sf"/>
</dbReference>
<feature type="domain" description="HTH merR-type" evidence="3">
    <location>
        <begin position="1"/>
        <end position="71"/>
    </location>
</feature>
<name>A0ABY4MX79_9MICO</name>
<dbReference type="Gene3D" id="1.10.490.50">
    <property type="entry name" value="Antibiotic binding domain of TipA-like multidrug resistance regulators"/>
    <property type="match status" value="1"/>
</dbReference>
<keyword evidence="1" id="KW-0238">DNA-binding</keyword>
<dbReference type="Gene3D" id="1.10.1660.10">
    <property type="match status" value="1"/>
</dbReference>
<dbReference type="SUPFAM" id="SSF46955">
    <property type="entry name" value="Putative DNA-binding domain"/>
    <property type="match status" value="1"/>
</dbReference>
<keyword evidence="2" id="KW-0175">Coiled coil</keyword>
<protein>
    <submittedName>
        <fullName evidence="4">MerR family transcriptional regulator</fullName>
    </submittedName>
</protein>
<gene>
    <name evidence="4" type="ORF">M3M28_00755</name>
</gene>
<reference evidence="4" key="1">
    <citation type="submission" date="2022-05" db="EMBL/GenBank/DDBJ databases">
        <title>Complete genome sequence of toluene-degrading Gulosibacter sediminis strain ACHW.36C.</title>
        <authorList>
            <person name="Wai A.C."/>
            <person name="Lai G.K."/>
            <person name="Griffin S.D."/>
            <person name="Leung F.C."/>
        </authorList>
    </citation>
    <scope>NUCLEOTIDE SEQUENCE [LARGE SCALE GENOMIC DNA]</scope>
    <source>
        <strain evidence="4">ACHW.36C</strain>
    </source>
</reference>
<evidence type="ECO:0000313" key="4">
    <source>
        <dbReference type="EMBL" id="UQN15032.1"/>
    </source>
</evidence>
<sequence length="249" mass="27714">MEWSTHEVVAATGVTSRTLRHYGQIGLLPPDRVGHGGLRYYAQPSLVRLQRILGLRDLGVDLASIREILDGERDDVAALRELRERLTSERARIRRQIAAIDATITAIDEKEDIMPKDMFDGFDHTQYDAEVRERWGDEAADRSNSWWAGLGESGQAEFRAELEALNDAWDARITAGDEPGSAAAQQVAAQHVAWLRRAWQGQPLTADALRGLATMYADDPRFAANYTRASEHGAEFVRDALLVYADAAL</sequence>
<dbReference type="PANTHER" id="PTHR30204:SF97">
    <property type="entry name" value="MERR FAMILY REGULATORY PROTEIN"/>
    <property type="match status" value="1"/>
</dbReference>
<organism evidence="4">
    <name type="scientific">Gulosibacter sediminis</name>
    <dbReference type="NCBI Taxonomy" id="1729695"/>
    <lineage>
        <taxon>Bacteria</taxon>
        <taxon>Bacillati</taxon>
        <taxon>Actinomycetota</taxon>
        <taxon>Actinomycetes</taxon>
        <taxon>Micrococcales</taxon>
        <taxon>Microbacteriaceae</taxon>
        <taxon>Gulosibacter</taxon>
    </lineage>
</organism>
<evidence type="ECO:0000259" key="3">
    <source>
        <dbReference type="PROSITE" id="PS50937"/>
    </source>
</evidence>
<accession>A0ABY4MX79</accession>
<dbReference type="InterPro" id="IPR000551">
    <property type="entry name" value="MerR-type_HTH_dom"/>
</dbReference>
<dbReference type="Pfam" id="PF13411">
    <property type="entry name" value="MerR_1"/>
    <property type="match status" value="1"/>
</dbReference>
<proteinExistence type="predicted"/>
<dbReference type="CDD" id="cd01106">
    <property type="entry name" value="HTH_TipAL-Mta"/>
    <property type="match status" value="1"/>
</dbReference>
<feature type="coiled-coil region" evidence="2">
    <location>
        <begin position="69"/>
        <end position="103"/>
    </location>
</feature>
<dbReference type="SUPFAM" id="SSF89082">
    <property type="entry name" value="Antibiotic binding domain of TipA-like multidrug resistance regulators"/>
    <property type="match status" value="1"/>
</dbReference>
<dbReference type="PANTHER" id="PTHR30204">
    <property type="entry name" value="REDOX-CYCLING DRUG-SENSING TRANSCRIPTIONAL ACTIVATOR SOXR"/>
    <property type="match status" value="1"/>
</dbReference>
<evidence type="ECO:0000256" key="2">
    <source>
        <dbReference type="SAM" id="Coils"/>
    </source>
</evidence>
<dbReference type="EMBL" id="CP097160">
    <property type="protein sequence ID" value="UQN15032.1"/>
    <property type="molecule type" value="Genomic_DNA"/>
</dbReference>
<dbReference type="SMART" id="SM00422">
    <property type="entry name" value="HTH_MERR"/>
    <property type="match status" value="1"/>
</dbReference>
<dbReference type="PROSITE" id="PS50937">
    <property type="entry name" value="HTH_MERR_2"/>
    <property type="match status" value="1"/>
</dbReference>
<dbReference type="Pfam" id="PF07739">
    <property type="entry name" value="TipAS"/>
    <property type="match status" value="1"/>
</dbReference>
<evidence type="ECO:0000256" key="1">
    <source>
        <dbReference type="ARBA" id="ARBA00023125"/>
    </source>
</evidence>